<reference evidence="2" key="1">
    <citation type="journal article" date="2015" name="Nature">
        <title>Complex archaea that bridge the gap between prokaryotes and eukaryotes.</title>
        <authorList>
            <person name="Spang A."/>
            <person name="Saw J.H."/>
            <person name="Jorgensen S.L."/>
            <person name="Zaremba-Niedzwiedzka K."/>
            <person name="Martijn J."/>
            <person name="Lind A.E."/>
            <person name="van Eijk R."/>
            <person name="Schleper C."/>
            <person name="Guy L."/>
            <person name="Ettema T.J."/>
        </authorList>
    </citation>
    <scope>NUCLEOTIDE SEQUENCE</scope>
</reference>
<dbReference type="AlphaFoldDB" id="A0A0F9Q1E3"/>
<feature type="region of interest" description="Disordered" evidence="1">
    <location>
        <begin position="20"/>
        <end position="43"/>
    </location>
</feature>
<sequence length="43" mass="5076">MSKKNEDIIKFINECKALLPKSNKTRNPPNKIKDQEENLNYID</sequence>
<evidence type="ECO:0000313" key="2">
    <source>
        <dbReference type="EMBL" id="KKN30787.1"/>
    </source>
</evidence>
<name>A0A0F9Q1E3_9ZZZZ</name>
<comment type="caution">
    <text evidence="2">The sequence shown here is derived from an EMBL/GenBank/DDBJ whole genome shotgun (WGS) entry which is preliminary data.</text>
</comment>
<proteinExistence type="predicted"/>
<organism evidence="2">
    <name type="scientific">marine sediment metagenome</name>
    <dbReference type="NCBI Taxonomy" id="412755"/>
    <lineage>
        <taxon>unclassified sequences</taxon>
        <taxon>metagenomes</taxon>
        <taxon>ecological metagenomes</taxon>
    </lineage>
</organism>
<evidence type="ECO:0000256" key="1">
    <source>
        <dbReference type="SAM" id="MobiDB-lite"/>
    </source>
</evidence>
<accession>A0A0F9Q1E3</accession>
<protein>
    <submittedName>
        <fullName evidence="2">Uncharacterized protein</fullName>
    </submittedName>
</protein>
<dbReference type="EMBL" id="LAZR01002380">
    <property type="protein sequence ID" value="KKN30787.1"/>
    <property type="molecule type" value="Genomic_DNA"/>
</dbReference>
<gene>
    <name evidence="2" type="ORF">LCGC14_0830520</name>
</gene>